<dbReference type="EnsemblPlants" id="OBART07G12030.1">
    <property type="protein sequence ID" value="OBART07G12030.1"/>
    <property type="gene ID" value="OBART07G12030"/>
</dbReference>
<organism evidence="3">
    <name type="scientific">Oryza barthii</name>
    <dbReference type="NCBI Taxonomy" id="65489"/>
    <lineage>
        <taxon>Eukaryota</taxon>
        <taxon>Viridiplantae</taxon>
        <taxon>Streptophyta</taxon>
        <taxon>Embryophyta</taxon>
        <taxon>Tracheophyta</taxon>
        <taxon>Spermatophyta</taxon>
        <taxon>Magnoliopsida</taxon>
        <taxon>Liliopsida</taxon>
        <taxon>Poales</taxon>
        <taxon>Poaceae</taxon>
        <taxon>BOP clade</taxon>
        <taxon>Oryzoideae</taxon>
        <taxon>Oryzeae</taxon>
        <taxon>Oryzinae</taxon>
        <taxon>Oryza</taxon>
    </lineage>
</organism>
<dbReference type="eggNOG" id="ENOG502QV0F">
    <property type="taxonomic scope" value="Eukaryota"/>
</dbReference>
<dbReference type="HOGENOM" id="CLU_014546_2_2_1"/>
<dbReference type="GO" id="GO:0050734">
    <property type="term" value="F:hydroxycinnamoyltransferase activity"/>
    <property type="evidence" value="ECO:0007669"/>
    <property type="project" value="UniProtKB-ARBA"/>
</dbReference>
<evidence type="ECO:0000256" key="1">
    <source>
        <dbReference type="ARBA" id="ARBA00009861"/>
    </source>
</evidence>
<dbReference type="InterPro" id="IPR050898">
    <property type="entry name" value="Plant_acyltransferase"/>
</dbReference>
<dbReference type="AlphaFoldDB" id="A0A0D3GQ76"/>
<dbReference type="Pfam" id="PF02458">
    <property type="entry name" value="Transferase"/>
    <property type="match status" value="1"/>
</dbReference>
<dbReference type="Proteomes" id="UP000026960">
    <property type="component" value="Chromosome 7"/>
</dbReference>
<reference evidence="3" key="1">
    <citation type="journal article" date="2009" name="Rice">
        <title>De Novo Next Generation Sequencing of Plant Genomes.</title>
        <authorList>
            <person name="Rounsley S."/>
            <person name="Marri P.R."/>
            <person name="Yu Y."/>
            <person name="He R."/>
            <person name="Sisneros N."/>
            <person name="Goicoechea J.L."/>
            <person name="Lee S.J."/>
            <person name="Angelova A."/>
            <person name="Kudrna D."/>
            <person name="Luo M."/>
            <person name="Affourtit J."/>
            <person name="Desany B."/>
            <person name="Knight J."/>
            <person name="Niazi F."/>
            <person name="Egholm M."/>
            <person name="Wing R.A."/>
        </authorList>
    </citation>
    <scope>NUCLEOTIDE SEQUENCE [LARGE SCALE GENOMIC DNA]</scope>
    <source>
        <strain evidence="3">cv. IRGC 105608</strain>
    </source>
</reference>
<dbReference type="InterPro" id="IPR023213">
    <property type="entry name" value="CAT-like_dom_sf"/>
</dbReference>
<proteinExistence type="inferred from homology"/>
<keyword evidence="4" id="KW-1185">Reference proteome</keyword>
<evidence type="ECO:0000256" key="2">
    <source>
        <dbReference type="SAM" id="MobiDB-lite"/>
    </source>
</evidence>
<evidence type="ECO:0000313" key="4">
    <source>
        <dbReference type="Proteomes" id="UP000026960"/>
    </source>
</evidence>
<protein>
    <submittedName>
        <fullName evidence="3">Uncharacterized protein</fullName>
    </submittedName>
</protein>
<dbReference type="PANTHER" id="PTHR31147:SF54">
    <property type="entry name" value="OS10G0105900 PROTEIN"/>
    <property type="match status" value="1"/>
</dbReference>
<dbReference type="Gramene" id="OBART07G12030.1">
    <property type="protein sequence ID" value="OBART07G12030.1"/>
    <property type="gene ID" value="OBART07G12030"/>
</dbReference>
<dbReference type="PANTHER" id="PTHR31147">
    <property type="entry name" value="ACYL TRANSFERASE 4"/>
    <property type="match status" value="1"/>
</dbReference>
<accession>A0A0D3GQ76</accession>
<sequence>MVATFTARRSSPELVTPARPTPRETKLLSDLDDQWTLRYYETVVGFFRVCPKMAGGLPGGDNIAAKVIKAAVAEALVYYYPVAGRLRADLVPGANNKLAVACTAEGVAFVEATADVRLEELGEPLLPPYPCVEEFLGDAGDTRHILDKPLLFLQVTQLKCGGFVIGLHMCHCIFDAFGLLQFIKTIAGFAGGEPIPSTMPVWGRESFFAARTPPSFTHVYPAYKPILDGSSAGDGDGDNDVMLATPPETMVMKYFSFGPKEISALRSLIPAHLTRSTTAFELLTAVMWRCRTSALGYEPDRRVRLMFTLNLRGRWWNREEAAVPLGYYGNAHLSPMVMATVGELARQPLADTVELMCRAKADTTRERVESMVDLLATWRERPASAFAMDRTYEVSDTKWVGGGGGALRCGVAEMVGGGTPFAGDLASKLISYHMKCKNENGEDSIVVSMLLPEPAMERFTKEMSFWLKSY</sequence>
<comment type="similarity">
    <text evidence="1">Belongs to the plant acyltransferase family.</text>
</comment>
<dbReference type="STRING" id="65489.A0A0D3GQ76"/>
<evidence type="ECO:0000313" key="3">
    <source>
        <dbReference type="EnsemblPlants" id="OBART07G12030.1"/>
    </source>
</evidence>
<name>A0A0D3GQ76_9ORYZ</name>
<feature type="region of interest" description="Disordered" evidence="2">
    <location>
        <begin position="1"/>
        <end position="21"/>
    </location>
</feature>
<dbReference type="PaxDb" id="65489-OBART07G12030.1"/>
<reference evidence="3" key="2">
    <citation type="submission" date="2015-03" db="UniProtKB">
        <authorList>
            <consortium name="EnsemblPlants"/>
        </authorList>
    </citation>
    <scope>IDENTIFICATION</scope>
</reference>
<dbReference type="Gene3D" id="3.30.559.10">
    <property type="entry name" value="Chloramphenicol acetyltransferase-like domain"/>
    <property type="match status" value="2"/>
</dbReference>